<sequence length="742" mass="81107">MADEKKPKRPRGRLSKAAVASSSKQRTLKDMFGGGASHTPPSMTTLQEAQPIIELLESSDTEMLPSTSEGAGLRRQDGVVYANGSPNVVALAPQAPPKKLYSMFERREESKSVQPDITSNTADEDVIHITNDASSGSCSPALAMPQAGSQPEGSSRDDPIVVVDTPARVRPLNPASQHRDPPAKAAWTIFSKKSVQQNLPSLKTTTALLPVLYPDAQNEEEITARSSDTDDFAFCQEMVNRRNPSRSATDEDRPSSPSLGTIPEDDLATLRSTYRPTRFGKQIGSTILLTGPSGAGKTASVYACAEELGWEVFEVYPGIGERSGGDLNRLIGDVGKNHLVKTEKGRGKASRRVVESDDESEEVDIESTVQFPPLLNEEDVQTTEPTVNQSVILIEEVDILYSSDTNFWPALISIIHECRRPVVLTCNDISLVPYKDLPLQATLQFQPCTTGLASSFLQALCLAEGVKVEREALERAYINSHLRDPPYLPDLRHTIIQLQFWLTGGKKSDVVTGGPNASSSSPTGPGLMLAVEDSSNAASTNVEKGIPGILRQLAKKSDFLSGLDSELSRDANGTLRDLSTYEFIPPSDEQLGYAVLPTDTDTDHIPVSTYYYQDENLMAAGLELSKRAHGDIRPDDMPNAQHDDRAVSLARLGPLLRRLRPWRESANDAALYLDYAPWIRYIVAADDVAEAGISEVGSQSRRSTKNSQKTSEVRWLKLEPEERDVLRNTALRIEDPSAGWKE</sequence>
<feature type="region of interest" description="Disordered" evidence="1">
    <location>
        <begin position="131"/>
        <end position="159"/>
    </location>
</feature>
<dbReference type="AlphaFoldDB" id="A0A4S4KDM3"/>
<dbReference type="GO" id="GO:0003677">
    <property type="term" value="F:DNA binding"/>
    <property type="evidence" value="ECO:0007669"/>
    <property type="project" value="TreeGrafter"/>
</dbReference>
<dbReference type="Gene3D" id="3.40.50.300">
    <property type="entry name" value="P-loop containing nucleotide triphosphate hydrolases"/>
    <property type="match status" value="1"/>
</dbReference>
<organism evidence="2 3">
    <name type="scientific">Hermanssonia centrifuga</name>
    <dbReference type="NCBI Taxonomy" id="98765"/>
    <lineage>
        <taxon>Eukaryota</taxon>
        <taxon>Fungi</taxon>
        <taxon>Dikarya</taxon>
        <taxon>Basidiomycota</taxon>
        <taxon>Agaricomycotina</taxon>
        <taxon>Agaricomycetes</taxon>
        <taxon>Polyporales</taxon>
        <taxon>Meruliaceae</taxon>
        <taxon>Hermanssonia</taxon>
    </lineage>
</organism>
<proteinExistence type="predicted"/>
<dbReference type="PANTHER" id="PTHR23389">
    <property type="entry name" value="CHROMOSOME TRANSMISSION FIDELITY FACTOR 18"/>
    <property type="match status" value="1"/>
</dbReference>
<dbReference type="SUPFAM" id="SSF52540">
    <property type="entry name" value="P-loop containing nucleoside triphosphate hydrolases"/>
    <property type="match status" value="1"/>
</dbReference>
<dbReference type="EMBL" id="SGPJ01000286">
    <property type="protein sequence ID" value="THG95800.1"/>
    <property type="molecule type" value="Genomic_DNA"/>
</dbReference>
<accession>A0A4S4KDM3</accession>
<evidence type="ECO:0000313" key="2">
    <source>
        <dbReference type="EMBL" id="THG95800.1"/>
    </source>
</evidence>
<comment type="caution">
    <text evidence="2">The sequence shown here is derived from an EMBL/GenBank/DDBJ whole genome shotgun (WGS) entry which is preliminary data.</text>
</comment>
<dbReference type="InterPro" id="IPR027417">
    <property type="entry name" value="P-loop_NTPase"/>
</dbReference>
<keyword evidence="3" id="KW-1185">Reference proteome</keyword>
<gene>
    <name evidence="2" type="ORF">EW026_g5907</name>
</gene>
<dbReference type="PANTHER" id="PTHR23389:SF21">
    <property type="entry name" value="ATPASE FAMILY AAA DOMAIN-CONTAINING PROTEIN 5"/>
    <property type="match status" value="1"/>
</dbReference>
<name>A0A4S4KDM3_9APHY</name>
<dbReference type="Proteomes" id="UP000309038">
    <property type="component" value="Unassembled WGS sequence"/>
</dbReference>
<dbReference type="GO" id="GO:0005634">
    <property type="term" value="C:nucleus"/>
    <property type="evidence" value="ECO:0007669"/>
    <property type="project" value="TreeGrafter"/>
</dbReference>
<evidence type="ECO:0008006" key="4">
    <source>
        <dbReference type="Google" id="ProtNLM"/>
    </source>
</evidence>
<feature type="region of interest" description="Disordered" evidence="1">
    <location>
        <begin position="1"/>
        <end position="43"/>
    </location>
</feature>
<evidence type="ECO:0000256" key="1">
    <source>
        <dbReference type="SAM" id="MobiDB-lite"/>
    </source>
</evidence>
<protein>
    <recommendedName>
        <fullName evidence="4">AAA+ ATPase domain-containing protein</fullName>
    </recommendedName>
</protein>
<feature type="region of interest" description="Disordered" evidence="1">
    <location>
        <begin position="240"/>
        <end position="266"/>
    </location>
</feature>
<reference evidence="2 3" key="1">
    <citation type="submission" date="2019-02" db="EMBL/GenBank/DDBJ databases">
        <title>Genome sequencing of the rare red list fungi Phlebia centrifuga.</title>
        <authorList>
            <person name="Buettner E."/>
            <person name="Kellner H."/>
        </authorList>
    </citation>
    <scope>NUCLEOTIDE SEQUENCE [LARGE SCALE GENOMIC DNA]</scope>
    <source>
        <strain evidence="2 3">DSM 108282</strain>
    </source>
</reference>
<evidence type="ECO:0000313" key="3">
    <source>
        <dbReference type="Proteomes" id="UP000309038"/>
    </source>
</evidence>